<protein>
    <submittedName>
        <fullName evidence="1">Uncharacterized protein</fullName>
    </submittedName>
</protein>
<gene>
    <name evidence="1" type="ORF">RJ641_001532</name>
</gene>
<accession>A0AAN8ZFF7</accession>
<dbReference type="EMBL" id="JBAMMX010000010">
    <property type="protein sequence ID" value="KAK6931908.1"/>
    <property type="molecule type" value="Genomic_DNA"/>
</dbReference>
<evidence type="ECO:0000313" key="1">
    <source>
        <dbReference type="EMBL" id="KAK6931908.1"/>
    </source>
</evidence>
<name>A0AAN8ZFF7_9MAGN</name>
<sequence length="126" mass="13755">MTQTGLHCWTKTAPTTTSISSMDSRATPAISSSSVPNCCGITKLVKKIKKHSRIMLCCPASSHHQHHKSSKFQCSYDPMSYTLNFDTSGCGGLLDDDDYHHFYAFSSKFVTTPAAPSPILLATITH</sequence>
<dbReference type="AlphaFoldDB" id="A0AAN8ZFF7"/>
<comment type="caution">
    <text evidence="1">The sequence shown here is derived from an EMBL/GenBank/DDBJ whole genome shotgun (WGS) entry which is preliminary data.</text>
</comment>
<reference evidence="1 2" key="1">
    <citation type="submission" date="2023-12" db="EMBL/GenBank/DDBJ databases">
        <title>A high-quality genome assembly for Dillenia turbinata (Dilleniales).</title>
        <authorList>
            <person name="Chanderbali A."/>
        </authorList>
    </citation>
    <scope>NUCLEOTIDE SEQUENCE [LARGE SCALE GENOMIC DNA]</scope>
    <source>
        <strain evidence="1">LSX21</strain>
        <tissue evidence="1">Leaf</tissue>
    </source>
</reference>
<dbReference type="PANTHER" id="PTHR33168">
    <property type="entry name" value="STRESS INDUCED PROTEIN-RELATED"/>
    <property type="match status" value="1"/>
</dbReference>
<keyword evidence="2" id="KW-1185">Reference proteome</keyword>
<dbReference type="Proteomes" id="UP001370490">
    <property type="component" value="Unassembled WGS sequence"/>
</dbReference>
<evidence type="ECO:0000313" key="2">
    <source>
        <dbReference type="Proteomes" id="UP001370490"/>
    </source>
</evidence>
<organism evidence="1 2">
    <name type="scientific">Dillenia turbinata</name>
    <dbReference type="NCBI Taxonomy" id="194707"/>
    <lineage>
        <taxon>Eukaryota</taxon>
        <taxon>Viridiplantae</taxon>
        <taxon>Streptophyta</taxon>
        <taxon>Embryophyta</taxon>
        <taxon>Tracheophyta</taxon>
        <taxon>Spermatophyta</taxon>
        <taxon>Magnoliopsida</taxon>
        <taxon>eudicotyledons</taxon>
        <taxon>Gunneridae</taxon>
        <taxon>Pentapetalae</taxon>
        <taxon>Dilleniales</taxon>
        <taxon>Dilleniaceae</taxon>
        <taxon>Dillenia</taxon>
    </lineage>
</organism>
<proteinExistence type="predicted"/>